<feature type="compositionally biased region" description="Low complexity" evidence="1">
    <location>
        <begin position="7"/>
        <end position="21"/>
    </location>
</feature>
<evidence type="ECO:0000313" key="4">
    <source>
        <dbReference type="Proteomes" id="UP001187192"/>
    </source>
</evidence>
<dbReference type="EMBL" id="BTGU01000778">
    <property type="protein sequence ID" value="GMN69142.1"/>
    <property type="molecule type" value="Genomic_DNA"/>
</dbReference>
<dbReference type="AlphaFoldDB" id="A0AA88JDH6"/>
<keyword evidence="4" id="KW-1185">Reference proteome</keyword>
<proteinExistence type="predicted"/>
<evidence type="ECO:0000256" key="1">
    <source>
        <dbReference type="SAM" id="MobiDB-lite"/>
    </source>
</evidence>
<accession>A0AA88JDH6</accession>
<reference evidence="3" key="1">
    <citation type="submission" date="2023-07" db="EMBL/GenBank/DDBJ databases">
        <title>draft genome sequence of fig (Ficus carica).</title>
        <authorList>
            <person name="Takahashi T."/>
            <person name="Nishimura K."/>
        </authorList>
    </citation>
    <scope>NUCLEOTIDE SEQUENCE</scope>
</reference>
<gene>
    <name evidence="2" type="ORF">TIFTF001_038173</name>
    <name evidence="3" type="ORF">TIFTF001_038189</name>
</gene>
<organism evidence="3 4">
    <name type="scientific">Ficus carica</name>
    <name type="common">Common fig</name>
    <dbReference type="NCBI Taxonomy" id="3494"/>
    <lineage>
        <taxon>Eukaryota</taxon>
        <taxon>Viridiplantae</taxon>
        <taxon>Streptophyta</taxon>
        <taxon>Embryophyta</taxon>
        <taxon>Tracheophyta</taxon>
        <taxon>Spermatophyta</taxon>
        <taxon>Magnoliopsida</taxon>
        <taxon>eudicotyledons</taxon>
        <taxon>Gunneridae</taxon>
        <taxon>Pentapetalae</taxon>
        <taxon>rosids</taxon>
        <taxon>fabids</taxon>
        <taxon>Rosales</taxon>
        <taxon>Moraceae</taxon>
        <taxon>Ficeae</taxon>
        <taxon>Ficus</taxon>
    </lineage>
</organism>
<protein>
    <submittedName>
        <fullName evidence="3">Uncharacterized protein</fullName>
    </submittedName>
</protein>
<evidence type="ECO:0000313" key="3">
    <source>
        <dbReference type="EMBL" id="GMN69142.1"/>
    </source>
</evidence>
<sequence length="178" mass="20077">MEILNLTASASATITTSPETTGSVETPPGTPNERSMETDGLYYSDSEYNSGDEELSDNDIKKAYQDMYSKWINLCKLNKKLEDQVANLIEERYIFKRAMINYEFQATEKTKALQETRFQPEETQKTLKMLNLSSAKLDHILSIEKSFCDHHGLGYTGEASSSKTVFIKASSPHLDLDV</sequence>
<feature type="region of interest" description="Disordered" evidence="1">
    <location>
        <begin position="1"/>
        <end position="38"/>
    </location>
</feature>
<dbReference type="EMBL" id="BTGU01000776">
    <property type="protein sequence ID" value="GMN69126.1"/>
    <property type="molecule type" value="Genomic_DNA"/>
</dbReference>
<name>A0AA88JDH6_FICCA</name>
<dbReference type="Proteomes" id="UP001187192">
    <property type="component" value="Unassembled WGS sequence"/>
</dbReference>
<comment type="caution">
    <text evidence="3">The sequence shown here is derived from an EMBL/GenBank/DDBJ whole genome shotgun (WGS) entry which is preliminary data.</text>
</comment>
<evidence type="ECO:0000313" key="2">
    <source>
        <dbReference type="EMBL" id="GMN69126.1"/>
    </source>
</evidence>